<dbReference type="SUPFAM" id="SSF51735">
    <property type="entry name" value="NAD(P)-binding Rossmann-fold domains"/>
    <property type="match status" value="1"/>
</dbReference>
<accession>A0A8J6NNS1</accession>
<evidence type="ECO:0000313" key="3">
    <source>
        <dbReference type="EMBL" id="MBC8335409.1"/>
    </source>
</evidence>
<dbReference type="CDD" id="cd05233">
    <property type="entry name" value="SDR_c"/>
    <property type="match status" value="1"/>
</dbReference>
<reference evidence="3 4" key="1">
    <citation type="submission" date="2020-08" db="EMBL/GenBank/DDBJ databases">
        <title>Bridging the membrane lipid divide: bacteria of the FCB group superphylum have the potential to synthesize archaeal ether lipids.</title>
        <authorList>
            <person name="Villanueva L."/>
            <person name="Von Meijenfeldt F.A.B."/>
            <person name="Westbye A.B."/>
            <person name="Yadav S."/>
            <person name="Hopmans E.C."/>
            <person name="Dutilh B.E."/>
            <person name="Sinninghe Damste J.S."/>
        </authorList>
    </citation>
    <scope>NUCLEOTIDE SEQUENCE [LARGE SCALE GENOMIC DNA]</scope>
    <source>
        <strain evidence="3">NIOZ-UU36</strain>
    </source>
</reference>
<evidence type="ECO:0000256" key="2">
    <source>
        <dbReference type="RuleBase" id="RU000363"/>
    </source>
</evidence>
<dbReference type="PANTHER" id="PTHR43943">
    <property type="entry name" value="DEHYDROGENASE/REDUCTASE (SDR FAMILY) MEMBER 4"/>
    <property type="match status" value="1"/>
</dbReference>
<dbReference type="PANTHER" id="PTHR43943:SF2">
    <property type="entry name" value="DEHYDROGENASE_REDUCTASE 4"/>
    <property type="match status" value="1"/>
</dbReference>
<dbReference type="Proteomes" id="UP000614469">
    <property type="component" value="Unassembled WGS sequence"/>
</dbReference>
<dbReference type="PRINTS" id="PR00081">
    <property type="entry name" value="GDHRDH"/>
</dbReference>
<dbReference type="EMBL" id="JACNJN010000108">
    <property type="protein sequence ID" value="MBC8335409.1"/>
    <property type="molecule type" value="Genomic_DNA"/>
</dbReference>
<comment type="similarity">
    <text evidence="1 2">Belongs to the short-chain dehydrogenases/reductases (SDR) family.</text>
</comment>
<organism evidence="3 4">
    <name type="scientific">Candidatus Desulfolinea nitratireducens</name>
    <dbReference type="NCBI Taxonomy" id="2841698"/>
    <lineage>
        <taxon>Bacteria</taxon>
        <taxon>Bacillati</taxon>
        <taxon>Chloroflexota</taxon>
        <taxon>Anaerolineae</taxon>
        <taxon>Anaerolineales</taxon>
        <taxon>Anaerolineales incertae sedis</taxon>
        <taxon>Candidatus Desulfolinea</taxon>
    </lineage>
</organism>
<comment type="caution">
    <text evidence="3">The sequence shown here is derived from an EMBL/GenBank/DDBJ whole genome shotgun (WGS) entry which is preliminary data.</text>
</comment>
<dbReference type="Gene3D" id="3.40.50.720">
    <property type="entry name" value="NAD(P)-binding Rossmann-like Domain"/>
    <property type="match status" value="1"/>
</dbReference>
<dbReference type="InterPro" id="IPR036291">
    <property type="entry name" value="NAD(P)-bd_dom_sf"/>
</dbReference>
<sequence>MSNIENKVVVITGSTRGFGYAIADELLNNGARVVISGRSQNSVERALNDLQADAEYVAGIPCDVSDEDQVHALAKKTIEKFGQIDIWINNAGFATGSGNVLDFPPQDAVDTFMTNDLGAFHGTQAALNHMLPRGTGTLVNIYGAGSFLKPATPMGIYGMTKAWLTSYTRTLAKEIKGKGVQIVGFSPGMMLTDMLTSPTMIGDSPTNDKTYSFVLRMLAKPPQIAAEKLVSLLAKNKKHFIEYRTIKKWTPILGLLGILWENITNTGERPEFKRKFKGSYKK</sequence>
<dbReference type="Pfam" id="PF00106">
    <property type="entry name" value="adh_short"/>
    <property type="match status" value="1"/>
</dbReference>
<gene>
    <name evidence="3" type="ORF">H8E29_09105</name>
</gene>
<dbReference type="InterPro" id="IPR002347">
    <property type="entry name" value="SDR_fam"/>
</dbReference>
<dbReference type="AlphaFoldDB" id="A0A8J6NNS1"/>
<evidence type="ECO:0000256" key="1">
    <source>
        <dbReference type="ARBA" id="ARBA00006484"/>
    </source>
</evidence>
<evidence type="ECO:0000313" key="4">
    <source>
        <dbReference type="Proteomes" id="UP000614469"/>
    </source>
</evidence>
<proteinExistence type="inferred from homology"/>
<dbReference type="PRINTS" id="PR00080">
    <property type="entry name" value="SDRFAMILY"/>
</dbReference>
<protein>
    <submittedName>
        <fullName evidence="3">SDR family oxidoreductase</fullName>
    </submittedName>
</protein>
<name>A0A8J6NNS1_9CHLR</name>